<evidence type="ECO:0000313" key="1">
    <source>
        <dbReference type="EMBL" id="MBK9983175.1"/>
    </source>
</evidence>
<dbReference type="Proteomes" id="UP000808337">
    <property type="component" value="Unassembled WGS sequence"/>
</dbReference>
<dbReference type="AlphaFoldDB" id="A0A9D7STT4"/>
<protein>
    <submittedName>
        <fullName evidence="1">DUF481 domain-containing protein</fullName>
    </submittedName>
</protein>
<evidence type="ECO:0000313" key="2">
    <source>
        <dbReference type="Proteomes" id="UP000808337"/>
    </source>
</evidence>
<dbReference type="Pfam" id="PF04338">
    <property type="entry name" value="DUF481"/>
    <property type="match status" value="1"/>
</dbReference>
<comment type="caution">
    <text evidence="1">The sequence shown here is derived from an EMBL/GenBank/DDBJ whole genome shotgun (WGS) entry which is preliminary data.</text>
</comment>
<accession>A0A9D7STT4</accession>
<sequence>MNFLKSWRYLGIAILIAFSSSIKAQIVNIERLRIPDDSTGWLGTARLNFSGSRSTKSYIALSTGTLLEYKSKKNKDLWLFITDFNLVSAEGEKFSNSGWGHIRYNRKLGKAIRWEIFTQLQYNKLTKIKQRAIAGTGPRFKLTQYDDAHFYLGVAYMFEYEEDAEVFLVHRDSRLSSYFTFTLSPEETVTFTSTTYGQPLFADFKDYRVSNETSLSLEISKKLTFNASFRYAFDSRPPDGVPHNIYSFSNGIELSFGR</sequence>
<organism evidence="1 2">
    <name type="scientific">Candidatus Opimibacter skivensis</name>
    <dbReference type="NCBI Taxonomy" id="2982028"/>
    <lineage>
        <taxon>Bacteria</taxon>
        <taxon>Pseudomonadati</taxon>
        <taxon>Bacteroidota</taxon>
        <taxon>Saprospiria</taxon>
        <taxon>Saprospirales</taxon>
        <taxon>Saprospiraceae</taxon>
        <taxon>Candidatus Opimibacter</taxon>
    </lineage>
</organism>
<reference evidence="1 2" key="1">
    <citation type="submission" date="2020-10" db="EMBL/GenBank/DDBJ databases">
        <title>Connecting structure to function with the recovery of over 1000 high-quality activated sludge metagenome-assembled genomes encoding full-length rRNA genes using long-read sequencing.</title>
        <authorList>
            <person name="Singleton C.M."/>
            <person name="Petriglieri F."/>
            <person name="Kristensen J.M."/>
            <person name="Kirkegaard R.H."/>
            <person name="Michaelsen T.Y."/>
            <person name="Andersen M.H."/>
            <person name="Karst S.M."/>
            <person name="Dueholm M.S."/>
            <person name="Nielsen P.H."/>
            <person name="Albertsen M."/>
        </authorList>
    </citation>
    <scope>NUCLEOTIDE SEQUENCE [LARGE SCALE GENOMIC DNA]</scope>
    <source>
        <strain evidence="1">Ribe_18-Q3-R11-54_MAXAC.273</strain>
    </source>
</reference>
<dbReference type="EMBL" id="JADKGY010000011">
    <property type="protein sequence ID" value="MBK9983175.1"/>
    <property type="molecule type" value="Genomic_DNA"/>
</dbReference>
<proteinExistence type="predicted"/>
<gene>
    <name evidence="1" type="ORF">IPP15_12310</name>
</gene>
<dbReference type="InterPro" id="IPR007433">
    <property type="entry name" value="DUF481"/>
</dbReference>
<name>A0A9D7STT4_9BACT</name>